<name>A0A8K0QWJ3_9PLEO</name>
<dbReference type="InterPro" id="IPR006683">
    <property type="entry name" value="Thioestr_dom"/>
</dbReference>
<organism evidence="4 5">
    <name type="scientific">Paraphoma chrysanthemicola</name>
    <dbReference type="NCBI Taxonomy" id="798071"/>
    <lineage>
        <taxon>Eukaryota</taxon>
        <taxon>Fungi</taxon>
        <taxon>Dikarya</taxon>
        <taxon>Ascomycota</taxon>
        <taxon>Pezizomycotina</taxon>
        <taxon>Dothideomycetes</taxon>
        <taxon>Pleosporomycetidae</taxon>
        <taxon>Pleosporales</taxon>
        <taxon>Pleosporineae</taxon>
        <taxon>Phaeosphaeriaceae</taxon>
        <taxon>Paraphoma</taxon>
    </lineage>
</organism>
<dbReference type="Gene3D" id="3.10.129.10">
    <property type="entry name" value="Hotdog Thioesterase"/>
    <property type="match status" value="1"/>
</dbReference>
<evidence type="ECO:0000256" key="2">
    <source>
        <dbReference type="ARBA" id="ARBA00022801"/>
    </source>
</evidence>
<evidence type="ECO:0000256" key="1">
    <source>
        <dbReference type="ARBA" id="ARBA00008324"/>
    </source>
</evidence>
<dbReference type="PANTHER" id="PTHR21660:SF1">
    <property type="entry name" value="ACYL-COENZYME A THIOESTERASE 13"/>
    <property type="match status" value="1"/>
</dbReference>
<dbReference type="InterPro" id="IPR039298">
    <property type="entry name" value="ACOT13"/>
</dbReference>
<dbReference type="Proteomes" id="UP000813461">
    <property type="component" value="Unassembled WGS sequence"/>
</dbReference>
<gene>
    <name evidence="4" type="ORF">FB567DRAFT_202958</name>
</gene>
<dbReference type="GO" id="GO:0047617">
    <property type="term" value="F:fatty acyl-CoA hydrolase activity"/>
    <property type="evidence" value="ECO:0007669"/>
    <property type="project" value="InterPro"/>
</dbReference>
<sequence>MVWLSVHSYNIEGSILTLQCDGKFVATSKMSSKRAKGTIPFDIKISDPTARVQAYIDTYQKDDSYGGFEASLMRAIRVISASQNTSEGEAEGTKVTFELEVVPELCNPMDRMHGGAMALLADMSTTMAAAPIARRGWWEFGGVSRTLSVTYLRPTHMGSTVIVECVLKSVSARLSVIQFTARDKATGKILALAEHGKSALSAQVRPKADSRL</sequence>
<dbReference type="Pfam" id="PF03061">
    <property type="entry name" value="4HBT"/>
    <property type="match status" value="1"/>
</dbReference>
<dbReference type="InterPro" id="IPR029069">
    <property type="entry name" value="HotDog_dom_sf"/>
</dbReference>
<feature type="domain" description="Thioesterase" evidence="3">
    <location>
        <begin position="112"/>
        <end position="186"/>
    </location>
</feature>
<dbReference type="OrthoDB" id="2831072at2759"/>
<dbReference type="AlphaFoldDB" id="A0A8K0QWJ3"/>
<protein>
    <submittedName>
        <fullName evidence="4">HotDog domain-containing protein</fullName>
    </submittedName>
</protein>
<reference evidence="4" key="1">
    <citation type="journal article" date="2021" name="Nat. Commun.">
        <title>Genetic determinants of endophytism in the Arabidopsis root mycobiome.</title>
        <authorList>
            <person name="Mesny F."/>
            <person name="Miyauchi S."/>
            <person name="Thiergart T."/>
            <person name="Pickel B."/>
            <person name="Atanasova L."/>
            <person name="Karlsson M."/>
            <person name="Huettel B."/>
            <person name="Barry K.W."/>
            <person name="Haridas S."/>
            <person name="Chen C."/>
            <person name="Bauer D."/>
            <person name="Andreopoulos W."/>
            <person name="Pangilinan J."/>
            <person name="LaButti K."/>
            <person name="Riley R."/>
            <person name="Lipzen A."/>
            <person name="Clum A."/>
            <person name="Drula E."/>
            <person name="Henrissat B."/>
            <person name="Kohler A."/>
            <person name="Grigoriev I.V."/>
            <person name="Martin F.M."/>
            <person name="Hacquard S."/>
        </authorList>
    </citation>
    <scope>NUCLEOTIDE SEQUENCE</scope>
    <source>
        <strain evidence="4">MPI-SDFR-AT-0120</strain>
    </source>
</reference>
<accession>A0A8K0QWJ3</accession>
<proteinExistence type="inferred from homology"/>
<evidence type="ECO:0000313" key="5">
    <source>
        <dbReference type="Proteomes" id="UP000813461"/>
    </source>
</evidence>
<evidence type="ECO:0000259" key="3">
    <source>
        <dbReference type="Pfam" id="PF03061"/>
    </source>
</evidence>
<dbReference type="SUPFAM" id="SSF54637">
    <property type="entry name" value="Thioesterase/thiol ester dehydrase-isomerase"/>
    <property type="match status" value="1"/>
</dbReference>
<dbReference type="PANTHER" id="PTHR21660">
    <property type="entry name" value="THIOESTERASE SUPERFAMILY MEMBER-RELATED"/>
    <property type="match status" value="1"/>
</dbReference>
<comment type="caution">
    <text evidence="4">The sequence shown here is derived from an EMBL/GenBank/DDBJ whole genome shotgun (WGS) entry which is preliminary data.</text>
</comment>
<dbReference type="CDD" id="cd03443">
    <property type="entry name" value="PaaI_thioesterase"/>
    <property type="match status" value="1"/>
</dbReference>
<evidence type="ECO:0000313" key="4">
    <source>
        <dbReference type="EMBL" id="KAH7072433.1"/>
    </source>
</evidence>
<dbReference type="EMBL" id="JAGMVJ010000023">
    <property type="protein sequence ID" value="KAH7072433.1"/>
    <property type="molecule type" value="Genomic_DNA"/>
</dbReference>
<keyword evidence="5" id="KW-1185">Reference proteome</keyword>
<comment type="similarity">
    <text evidence="1">Belongs to the thioesterase PaaI family.</text>
</comment>
<keyword evidence="2" id="KW-0378">Hydrolase</keyword>